<gene>
    <name evidence="10" type="ORF">TGEB3V08_LOCUS9861</name>
</gene>
<feature type="domain" description="C2H2-type" evidence="9">
    <location>
        <begin position="235"/>
        <end position="262"/>
    </location>
</feature>
<dbReference type="SMART" id="SM00355">
    <property type="entry name" value="ZnF_C2H2"/>
    <property type="match status" value="2"/>
</dbReference>
<dbReference type="PANTHER" id="PTHR16515">
    <property type="entry name" value="PR DOMAIN ZINC FINGER PROTEIN"/>
    <property type="match status" value="1"/>
</dbReference>
<comment type="subcellular location">
    <subcellularLocation>
        <location evidence="1">Nucleus</location>
    </subcellularLocation>
</comment>
<evidence type="ECO:0000259" key="9">
    <source>
        <dbReference type="PROSITE" id="PS50157"/>
    </source>
</evidence>
<proteinExistence type="predicted"/>
<protein>
    <recommendedName>
        <fullName evidence="9">C2H2-type domain-containing protein</fullName>
    </recommendedName>
</protein>
<keyword evidence="6" id="KW-0238">DNA-binding</keyword>
<sequence length="371" mass="42145">MQLKHLDTWQLEQFVEVTMTGAPVPKPELVSRAQSRALIENLLFECLTSTMKCEYNEEDNERSEILPLSIAVSTLKPSSLSFIKEEIKNAHRTCSARFTCLEEEREGSLADMASSEARTLAQLNGVSAAECFSGIEVQSYRVSRGPYRVNMGRLGLEKKNEPDCHANQLKLESTIEPILHYIIKPEITSKSPAIGGCEELDFKEELCFDESSINCFKLNGKLKTHLIIHGEHRRLKCDVCGKCFKEKDTLKTHLVSHSEHKPHKCDVCGKIIYHYRVVQNIHLLSAQHGYQQVLSVNYRAEVVAPLLSLVRTTLLSQVCEIEPPSRAAQYLNSGGWRENCVNSEKRDLSRERCFRCNKFGHFQNQYPTGNE</sequence>
<keyword evidence="7" id="KW-0539">Nucleus</keyword>
<dbReference type="InterPro" id="IPR050331">
    <property type="entry name" value="Zinc_finger"/>
</dbReference>
<dbReference type="AlphaFoldDB" id="A0A7R9K684"/>
<evidence type="ECO:0000256" key="6">
    <source>
        <dbReference type="ARBA" id="ARBA00023125"/>
    </source>
</evidence>
<dbReference type="Gene3D" id="3.30.160.60">
    <property type="entry name" value="Classic Zinc Finger"/>
    <property type="match status" value="1"/>
</dbReference>
<organism evidence="10">
    <name type="scientific">Timema genevievae</name>
    <name type="common">Walking stick</name>
    <dbReference type="NCBI Taxonomy" id="629358"/>
    <lineage>
        <taxon>Eukaryota</taxon>
        <taxon>Metazoa</taxon>
        <taxon>Ecdysozoa</taxon>
        <taxon>Arthropoda</taxon>
        <taxon>Hexapoda</taxon>
        <taxon>Insecta</taxon>
        <taxon>Pterygota</taxon>
        <taxon>Neoptera</taxon>
        <taxon>Polyneoptera</taxon>
        <taxon>Phasmatodea</taxon>
        <taxon>Timematodea</taxon>
        <taxon>Timematoidea</taxon>
        <taxon>Timematidae</taxon>
        <taxon>Timema</taxon>
    </lineage>
</organism>
<dbReference type="GO" id="GO:0003677">
    <property type="term" value="F:DNA binding"/>
    <property type="evidence" value="ECO:0007669"/>
    <property type="project" value="UniProtKB-KW"/>
</dbReference>
<keyword evidence="3" id="KW-0677">Repeat</keyword>
<evidence type="ECO:0000256" key="1">
    <source>
        <dbReference type="ARBA" id="ARBA00004123"/>
    </source>
</evidence>
<name>A0A7R9K684_TIMGE</name>
<keyword evidence="2" id="KW-0479">Metal-binding</keyword>
<keyword evidence="4 8" id="KW-0863">Zinc-finger</keyword>
<dbReference type="GO" id="GO:0010468">
    <property type="term" value="P:regulation of gene expression"/>
    <property type="evidence" value="ECO:0007669"/>
    <property type="project" value="TreeGrafter"/>
</dbReference>
<dbReference type="PANTHER" id="PTHR16515:SF49">
    <property type="entry name" value="GASTRULA ZINC FINGER PROTEIN XLCGF49.1-LIKE-RELATED"/>
    <property type="match status" value="1"/>
</dbReference>
<evidence type="ECO:0000256" key="4">
    <source>
        <dbReference type="ARBA" id="ARBA00022771"/>
    </source>
</evidence>
<reference evidence="10" key="1">
    <citation type="submission" date="2020-11" db="EMBL/GenBank/DDBJ databases">
        <authorList>
            <person name="Tran Van P."/>
        </authorList>
    </citation>
    <scope>NUCLEOTIDE SEQUENCE</scope>
</reference>
<keyword evidence="5" id="KW-0862">Zinc</keyword>
<dbReference type="SUPFAM" id="SSF57667">
    <property type="entry name" value="beta-beta-alpha zinc fingers"/>
    <property type="match status" value="1"/>
</dbReference>
<evidence type="ECO:0000256" key="3">
    <source>
        <dbReference type="ARBA" id="ARBA00022737"/>
    </source>
</evidence>
<dbReference type="GO" id="GO:0005634">
    <property type="term" value="C:nucleus"/>
    <property type="evidence" value="ECO:0007669"/>
    <property type="project" value="UniProtKB-SubCell"/>
</dbReference>
<evidence type="ECO:0000313" key="10">
    <source>
        <dbReference type="EMBL" id="CAD7606438.1"/>
    </source>
</evidence>
<dbReference type="InterPro" id="IPR013087">
    <property type="entry name" value="Znf_C2H2_type"/>
</dbReference>
<evidence type="ECO:0000256" key="5">
    <source>
        <dbReference type="ARBA" id="ARBA00022833"/>
    </source>
</evidence>
<dbReference type="GO" id="GO:0008270">
    <property type="term" value="F:zinc ion binding"/>
    <property type="evidence" value="ECO:0007669"/>
    <property type="project" value="UniProtKB-KW"/>
</dbReference>
<dbReference type="PROSITE" id="PS00028">
    <property type="entry name" value="ZINC_FINGER_C2H2_1"/>
    <property type="match status" value="1"/>
</dbReference>
<accession>A0A7R9K684</accession>
<evidence type="ECO:0000256" key="2">
    <source>
        <dbReference type="ARBA" id="ARBA00022723"/>
    </source>
</evidence>
<dbReference type="PROSITE" id="PS50157">
    <property type="entry name" value="ZINC_FINGER_C2H2_2"/>
    <property type="match status" value="1"/>
</dbReference>
<dbReference type="InterPro" id="IPR036236">
    <property type="entry name" value="Znf_C2H2_sf"/>
</dbReference>
<evidence type="ECO:0000256" key="8">
    <source>
        <dbReference type="PROSITE-ProRule" id="PRU00042"/>
    </source>
</evidence>
<evidence type="ECO:0000256" key="7">
    <source>
        <dbReference type="ARBA" id="ARBA00023242"/>
    </source>
</evidence>
<dbReference type="EMBL" id="OE844915">
    <property type="protein sequence ID" value="CAD7606438.1"/>
    <property type="molecule type" value="Genomic_DNA"/>
</dbReference>